<dbReference type="Gene3D" id="1.10.1240.10">
    <property type="entry name" value="Methionine synthase domain"/>
    <property type="match status" value="1"/>
</dbReference>
<dbReference type="PROSITE" id="PS51332">
    <property type="entry name" value="B12_BINDING"/>
    <property type="match status" value="1"/>
</dbReference>
<accession>U5W373</accession>
<dbReference type="GO" id="GO:0046872">
    <property type="term" value="F:metal ion binding"/>
    <property type="evidence" value="ECO:0007669"/>
    <property type="project" value="UniProtKB-KW"/>
</dbReference>
<dbReference type="InterPro" id="IPR036594">
    <property type="entry name" value="Meth_synthase_dom"/>
</dbReference>
<dbReference type="RefSeq" id="WP_023364578.1">
    <property type="nucleotide sequence ID" value="NC_022657.1"/>
</dbReference>
<keyword evidence="5" id="KW-1185">Reference proteome</keyword>
<dbReference type="STRING" id="1246995.AFR_26985"/>
<gene>
    <name evidence="4" type="ORF">AFR_26985</name>
</gene>
<dbReference type="InterPro" id="IPR036724">
    <property type="entry name" value="Cobalamin-bd_sf"/>
</dbReference>
<dbReference type="InterPro" id="IPR050554">
    <property type="entry name" value="Met_Synthase/Corrinoid"/>
</dbReference>
<proteinExistence type="predicted"/>
<dbReference type="GO" id="GO:0005829">
    <property type="term" value="C:cytosol"/>
    <property type="evidence" value="ECO:0007669"/>
    <property type="project" value="TreeGrafter"/>
</dbReference>
<dbReference type="GO" id="GO:0050667">
    <property type="term" value="P:homocysteine metabolic process"/>
    <property type="evidence" value="ECO:0007669"/>
    <property type="project" value="TreeGrafter"/>
</dbReference>
<dbReference type="Gene3D" id="3.40.50.280">
    <property type="entry name" value="Cobalamin-binding domain"/>
    <property type="match status" value="1"/>
</dbReference>
<dbReference type="PATRIC" id="fig|1246995.3.peg.5469"/>
<dbReference type="GO" id="GO:0008705">
    <property type="term" value="F:methionine synthase activity"/>
    <property type="evidence" value="ECO:0007669"/>
    <property type="project" value="TreeGrafter"/>
</dbReference>
<dbReference type="SUPFAM" id="SSF52242">
    <property type="entry name" value="Cobalamin (vitamin B12)-binding domain"/>
    <property type="match status" value="1"/>
</dbReference>
<evidence type="ECO:0000313" key="4">
    <source>
        <dbReference type="EMBL" id="AGZ43658.1"/>
    </source>
</evidence>
<evidence type="ECO:0000256" key="1">
    <source>
        <dbReference type="ARBA" id="ARBA00022723"/>
    </source>
</evidence>
<dbReference type="eggNOG" id="COG5012">
    <property type="taxonomic scope" value="Bacteria"/>
</dbReference>
<dbReference type="Pfam" id="PF02310">
    <property type="entry name" value="B12-binding"/>
    <property type="match status" value="1"/>
</dbReference>
<evidence type="ECO:0000313" key="5">
    <source>
        <dbReference type="Proteomes" id="UP000017746"/>
    </source>
</evidence>
<dbReference type="InterPro" id="IPR006158">
    <property type="entry name" value="Cobalamin-bd"/>
</dbReference>
<dbReference type="GO" id="GO:0031419">
    <property type="term" value="F:cobalamin binding"/>
    <property type="evidence" value="ECO:0007669"/>
    <property type="project" value="InterPro"/>
</dbReference>
<feature type="domain" description="B12-binding" evidence="3">
    <location>
        <begin position="100"/>
        <end position="226"/>
    </location>
</feature>
<protein>
    <recommendedName>
        <fullName evidence="3">B12-binding domain-containing protein</fullName>
    </recommendedName>
</protein>
<dbReference type="Proteomes" id="UP000017746">
    <property type="component" value="Chromosome"/>
</dbReference>
<dbReference type="OrthoDB" id="3782345at2"/>
<sequence>MTVFTTTPPRSLDDPGLGEEYLRLVGDGDEYGAVEVVNELLENGTPPQRVMLDLIARTQGRVGELWAANEWSIAREHAATAISERALAAVAARSSVRPTRGRITVACVDGEWHALPVRILGEMLRLDGWRVDFLGANVPGTHLVTHLHQTGPDAVALSCMIATRLPRAHAAITACRSVGVPVIAGGRGFGPDGRWAVKLGTDAWAAGAQEALDRLNGDWPPRIGDPYETAFLGDDEYTYVVRHRGDLVSTALVRLAAAYPPVSGYDQRQHDATAEDLGHVVDFLAAALYVDDAQIFTDFVQWTSAVLEAREVPPVALQIGLMLVRDQLRDYPAAIAVIDAGVAKLRP</sequence>
<dbReference type="HOGENOM" id="CLU_069063_0_0_11"/>
<dbReference type="AlphaFoldDB" id="U5W373"/>
<name>U5W373_9ACTN</name>
<organism evidence="4 5">
    <name type="scientific">Actinoplanes friuliensis DSM 7358</name>
    <dbReference type="NCBI Taxonomy" id="1246995"/>
    <lineage>
        <taxon>Bacteria</taxon>
        <taxon>Bacillati</taxon>
        <taxon>Actinomycetota</taxon>
        <taxon>Actinomycetes</taxon>
        <taxon>Micromonosporales</taxon>
        <taxon>Micromonosporaceae</taxon>
        <taxon>Actinoplanes</taxon>
    </lineage>
</organism>
<evidence type="ECO:0000259" key="3">
    <source>
        <dbReference type="PROSITE" id="PS51332"/>
    </source>
</evidence>
<keyword evidence="2" id="KW-0170">Cobalt</keyword>
<keyword evidence="1" id="KW-0479">Metal-binding</keyword>
<dbReference type="PANTHER" id="PTHR45833">
    <property type="entry name" value="METHIONINE SYNTHASE"/>
    <property type="match status" value="1"/>
</dbReference>
<reference evidence="4 5" key="1">
    <citation type="journal article" date="2014" name="J. Biotechnol.">
        <title>Complete genome sequence of the actinobacterium Actinoplanes friuliensis HAG 010964, producer of the lipopeptide antibiotic friulimycin.</title>
        <authorList>
            <person name="Ruckert C."/>
            <person name="Szczepanowski R."/>
            <person name="Albersmeier A."/>
            <person name="Goesmann A."/>
            <person name="Fischer N."/>
            <person name="Steinkamper A."/>
            <person name="Puhler A."/>
            <person name="Biener R."/>
            <person name="Schwartz D."/>
            <person name="Kalinowski J."/>
        </authorList>
    </citation>
    <scope>NUCLEOTIDE SEQUENCE [LARGE SCALE GENOMIC DNA]</scope>
    <source>
        <strain evidence="4 5">DSM 7358</strain>
    </source>
</reference>
<dbReference type="PANTHER" id="PTHR45833:SF1">
    <property type="entry name" value="METHIONINE SYNTHASE"/>
    <property type="match status" value="1"/>
</dbReference>
<dbReference type="KEGG" id="afs:AFR_26985"/>
<dbReference type="GO" id="GO:0046653">
    <property type="term" value="P:tetrahydrofolate metabolic process"/>
    <property type="evidence" value="ECO:0007669"/>
    <property type="project" value="TreeGrafter"/>
</dbReference>
<dbReference type="Pfam" id="PF02607">
    <property type="entry name" value="B12-binding_2"/>
    <property type="match status" value="1"/>
</dbReference>
<dbReference type="InterPro" id="IPR003759">
    <property type="entry name" value="Cbl-bd_cap"/>
</dbReference>
<dbReference type="EMBL" id="CP006272">
    <property type="protein sequence ID" value="AGZ43658.1"/>
    <property type="molecule type" value="Genomic_DNA"/>
</dbReference>
<evidence type="ECO:0000256" key="2">
    <source>
        <dbReference type="ARBA" id="ARBA00023285"/>
    </source>
</evidence>